<evidence type="ECO:0000256" key="15">
    <source>
        <dbReference type="PIRSR" id="PIRSR600823-4"/>
    </source>
</evidence>
<evidence type="ECO:0000256" key="8">
    <source>
        <dbReference type="ARBA" id="ARBA00023002"/>
    </source>
</evidence>
<dbReference type="AlphaFoldDB" id="A0A922KAM3"/>
<evidence type="ECO:0000256" key="14">
    <source>
        <dbReference type="PIRSR" id="PIRSR600823-3"/>
    </source>
</evidence>
<protein>
    <recommendedName>
        <fullName evidence="3">peroxidase</fullName>
        <ecNumber evidence="3">1.11.1.7</ecNumber>
    </recommendedName>
</protein>
<dbReference type="PANTHER" id="PTHR31517:SF81">
    <property type="entry name" value="PEROXIDASE"/>
    <property type="match status" value="1"/>
</dbReference>
<dbReference type="GO" id="GO:0006979">
    <property type="term" value="P:response to oxidative stress"/>
    <property type="evidence" value="ECO:0007669"/>
    <property type="project" value="InterPro"/>
</dbReference>
<organism evidence="20 21">
    <name type="scientific">Carya illinoinensis</name>
    <name type="common">Pecan</name>
    <dbReference type="NCBI Taxonomy" id="32201"/>
    <lineage>
        <taxon>Eukaryota</taxon>
        <taxon>Viridiplantae</taxon>
        <taxon>Streptophyta</taxon>
        <taxon>Embryophyta</taxon>
        <taxon>Tracheophyta</taxon>
        <taxon>Spermatophyta</taxon>
        <taxon>Magnoliopsida</taxon>
        <taxon>eudicotyledons</taxon>
        <taxon>Gunneridae</taxon>
        <taxon>Pentapetalae</taxon>
        <taxon>rosids</taxon>
        <taxon>fabids</taxon>
        <taxon>Fagales</taxon>
        <taxon>Juglandaceae</taxon>
        <taxon>Carya</taxon>
    </lineage>
</organism>
<evidence type="ECO:0000256" key="11">
    <source>
        <dbReference type="ARBA" id="ARBA00023324"/>
    </source>
</evidence>
<dbReference type="PANTHER" id="PTHR31517">
    <property type="match status" value="1"/>
</dbReference>
<dbReference type="FunFam" id="1.10.520.10:FF:000008">
    <property type="entry name" value="Peroxidase"/>
    <property type="match status" value="1"/>
</dbReference>
<feature type="binding site" description="axial binding residue" evidence="14">
    <location>
        <position position="195"/>
    </location>
    <ligand>
        <name>heme b</name>
        <dbReference type="ChEBI" id="CHEBI:60344"/>
    </ligand>
    <ligandPart>
        <name>Fe</name>
        <dbReference type="ChEBI" id="CHEBI:18248"/>
    </ligandPart>
</feature>
<keyword evidence="9 14" id="KW-0408">Iron</keyword>
<dbReference type="InterPro" id="IPR000823">
    <property type="entry name" value="Peroxidase_pln"/>
</dbReference>
<comment type="cofactor">
    <cofactor evidence="14">
        <name>Ca(2+)</name>
        <dbReference type="ChEBI" id="CHEBI:29108"/>
    </cofactor>
    <text evidence="14">Binds 2 calcium ions per subunit.</text>
</comment>
<feature type="disulfide bond" evidence="16">
    <location>
        <begin position="37"/>
        <end position="117"/>
    </location>
</feature>
<sequence>MRFPLALFLCALGCFPASTAIAGISGVLELQFYKNSCPDAEMIVTEHVTSSMLTDPSSAAPLLRLAFHDCQVDGCDGSILLKESSNSMEIEAESQKNFGIRKLDLMNNIKSSLEEVCPQTVSCADIIQLAARDAIHLAGGPFIEVLTGRRDSVSASKKRAENQLPASNISVNEFTKIFHEKNINLQEGVALIGGHTLGIGHCRNFKERLRPVIDPTLSPTFLLLLQTVCSDPSLSDVAFAQNDATAFIFDNQYFIDIQNGRGLLKIDSEIATDPRTMPHVIAFGKDMQQFFHMFTSGFLKLSSYKVLVGEKGEIRSDCSFENS</sequence>
<feature type="active site" description="Proton acceptor" evidence="12">
    <location>
        <position position="68"/>
    </location>
</feature>
<dbReference type="Pfam" id="PF00141">
    <property type="entry name" value="peroxidase"/>
    <property type="match status" value="1"/>
</dbReference>
<keyword evidence="18" id="KW-0732">Signal</keyword>
<dbReference type="GO" id="GO:0140825">
    <property type="term" value="F:lactoperoxidase activity"/>
    <property type="evidence" value="ECO:0007669"/>
    <property type="project" value="UniProtKB-EC"/>
</dbReference>
<dbReference type="InterPro" id="IPR033905">
    <property type="entry name" value="Secretory_peroxidase"/>
</dbReference>
<feature type="site" description="Transition state stabilizer" evidence="15">
    <location>
        <position position="64"/>
    </location>
</feature>
<evidence type="ECO:0000256" key="6">
    <source>
        <dbReference type="ARBA" id="ARBA00022617"/>
    </source>
</evidence>
<dbReference type="EMBL" id="CM031825">
    <property type="protein sequence ID" value="KAG6733704.1"/>
    <property type="molecule type" value="Genomic_DNA"/>
</dbReference>
<evidence type="ECO:0000256" key="4">
    <source>
        <dbReference type="ARBA" id="ARBA00022525"/>
    </source>
</evidence>
<dbReference type="GO" id="GO:0046872">
    <property type="term" value="F:metal ion binding"/>
    <property type="evidence" value="ECO:0007669"/>
    <property type="project" value="UniProtKB-KW"/>
</dbReference>
<feature type="signal peptide" evidence="18">
    <location>
        <begin position="1"/>
        <end position="20"/>
    </location>
</feature>
<comment type="cofactor">
    <cofactor evidence="14">
        <name>heme b</name>
        <dbReference type="ChEBI" id="CHEBI:60344"/>
    </cofactor>
    <text evidence="14">Binds 1 heme b (iron(II)-protoporphyrin IX) group per subunit.</text>
</comment>
<dbReference type="PROSITE" id="PS50873">
    <property type="entry name" value="PEROXIDASE_4"/>
    <property type="match status" value="1"/>
</dbReference>
<comment type="similarity">
    <text evidence="17">Belongs to the peroxidase family.</text>
</comment>
<feature type="binding site" evidence="14">
    <location>
        <position position="250"/>
    </location>
    <ligand>
        <name>Ca(2+)</name>
        <dbReference type="ChEBI" id="CHEBI:29108"/>
        <label>2</label>
    </ligand>
</feature>
<feature type="disulfide bond" evidence="16">
    <location>
        <begin position="123"/>
        <end position="318"/>
    </location>
</feature>
<comment type="catalytic activity">
    <reaction evidence="1">
        <text>2 a phenolic donor + H2O2 = 2 a phenolic radical donor + 2 H2O</text>
        <dbReference type="Rhea" id="RHEA:56136"/>
        <dbReference type="ChEBI" id="CHEBI:15377"/>
        <dbReference type="ChEBI" id="CHEBI:16240"/>
        <dbReference type="ChEBI" id="CHEBI:139520"/>
        <dbReference type="ChEBI" id="CHEBI:139521"/>
        <dbReference type="EC" id="1.11.1.7"/>
    </reaction>
</comment>
<feature type="domain" description="Plant heme peroxidase family profile" evidence="19">
    <location>
        <begin position="27"/>
        <end position="322"/>
    </location>
</feature>
<dbReference type="GO" id="GO:0020037">
    <property type="term" value="F:heme binding"/>
    <property type="evidence" value="ECO:0007669"/>
    <property type="project" value="InterPro"/>
</dbReference>
<evidence type="ECO:0000256" key="12">
    <source>
        <dbReference type="PIRSR" id="PIRSR600823-1"/>
    </source>
</evidence>
<gene>
    <name evidence="20" type="ORF">I3842_01G237200</name>
</gene>
<dbReference type="CDD" id="cd00693">
    <property type="entry name" value="secretory_peroxidase"/>
    <property type="match status" value="1"/>
</dbReference>
<evidence type="ECO:0000313" key="21">
    <source>
        <dbReference type="Proteomes" id="UP000811246"/>
    </source>
</evidence>
<evidence type="ECO:0000256" key="13">
    <source>
        <dbReference type="PIRSR" id="PIRSR600823-2"/>
    </source>
</evidence>
<feature type="disulfide bond" evidence="16">
    <location>
        <begin position="202"/>
        <end position="229"/>
    </location>
</feature>
<keyword evidence="8" id="KW-0560">Oxidoreductase</keyword>
<evidence type="ECO:0000256" key="1">
    <source>
        <dbReference type="ARBA" id="ARBA00000189"/>
    </source>
</evidence>
<evidence type="ECO:0000256" key="16">
    <source>
        <dbReference type="PIRSR" id="PIRSR600823-5"/>
    </source>
</evidence>
<evidence type="ECO:0000256" key="5">
    <source>
        <dbReference type="ARBA" id="ARBA00022559"/>
    </source>
</evidence>
<keyword evidence="7 14" id="KW-0479">Metal-binding</keyword>
<feature type="disulfide bond" evidence="16">
    <location>
        <begin position="70"/>
        <end position="75"/>
    </location>
</feature>
<accession>A0A922KAM3</accession>
<dbReference type="Proteomes" id="UP000811246">
    <property type="component" value="Chromosome 1"/>
</dbReference>
<feature type="binding site" evidence="14">
    <location>
        <position position="69"/>
    </location>
    <ligand>
        <name>Ca(2+)</name>
        <dbReference type="ChEBI" id="CHEBI:29108"/>
        <label>1</label>
    </ligand>
</feature>
<evidence type="ECO:0000256" key="18">
    <source>
        <dbReference type="SAM" id="SignalP"/>
    </source>
</evidence>
<evidence type="ECO:0000256" key="17">
    <source>
        <dbReference type="RuleBase" id="RU004241"/>
    </source>
</evidence>
<evidence type="ECO:0000256" key="3">
    <source>
        <dbReference type="ARBA" id="ARBA00012313"/>
    </source>
</evidence>
<feature type="binding site" evidence="14">
    <location>
        <position position="74"/>
    </location>
    <ligand>
        <name>Ca(2+)</name>
        <dbReference type="ChEBI" id="CHEBI:29108"/>
        <label>1</label>
    </ligand>
</feature>
<keyword evidence="14" id="KW-0106">Calcium</keyword>
<evidence type="ECO:0000259" key="19">
    <source>
        <dbReference type="PROSITE" id="PS50873"/>
    </source>
</evidence>
<dbReference type="InterPro" id="IPR002016">
    <property type="entry name" value="Haem_peroxidase"/>
</dbReference>
<dbReference type="FunFam" id="1.10.420.10:FF:000001">
    <property type="entry name" value="Peroxidase"/>
    <property type="match status" value="1"/>
</dbReference>
<evidence type="ECO:0000256" key="2">
    <source>
        <dbReference type="ARBA" id="ARBA00002322"/>
    </source>
</evidence>
<feature type="binding site" evidence="14">
    <location>
        <position position="78"/>
    </location>
    <ligand>
        <name>Ca(2+)</name>
        <dbReference type="ChEBI" id="CHEBI:29108"/>
        <label>1</label>
    </ligand>
</feature>
<keyword evidence="10 16" id="KW-1015">Disulfide bond</keyword>
<dbReference type="GO" id="GO:0042744">
    <property type="term" value="P:hydrogen peroxide catabolic process"/>
    <property type="evidence" value="ECO:0007669"/>
    <property type="project" value="UniProtKB-KW"/>
</dbReference>
<feature type="binding site" evidence="14">
    <location>
        <position position="89"/>
    </location>
    <ligand>
        <name>Ca(2+)</name>
        <dbReference type="ChEBI" id="CHEBI:29108"/>
        <label>1</label>
    </ligand>
</feature>
<evidence type="ECO:0000256" key="7">
    <source>
        <dbReference type="ARBA" id="ARBA00022723"/>
    </source>
</evidence>
<feature type="chain" id="PRO_5037481658" description="peroxidase" evidence="18">
    <location>
        <begin position="21"/>
        <end position="323"/>
    </location>
</feature>
<proteinExistence type="inferred from homology"/>
<dbReference type="InterPro" id="IPR019794">
    <property type="entry name" value="Peroxidases_AS"/>
</dbReference>
<evidence type="ECO:0000256" key="10">
    <source>
        <dbReference type="ARBA" id="ARBA00023157"/>
    </source>
</evidence>
<feature type="binding site" evidence="13">
    <location>
        <position position="165"/>
    </location>
    <ligand>
        <name>substrate</name>
    </ligand>
</feature>
<comment type="function">
    <text evidence="2">Removal of H(2)O(2), oxidation of toxic reductants, biosynthesis and degradation of lignin, suberization, auxin catabolism, response to environmental stresses such as wounding, pathogen attack and oxidative stress. These functions might be dependent on each isozyme/isoform in each plant tissue.</text>
</comment>
<feature type="binding site" evidence="14">
    <location>
        <position position="76"/>
    </location>
    <ligand>
        <name>Ca(2+)</name>
        <dbReference type="ChEBI" id="CHEBI:29108"/>
        <label>1</label>
    </ligand>
</feature>
<feature type="binding site" evidence="14">
    <location>
        <position position="245"/>
    </location>
    <ligand>
        <name>Ca(2+)</name>
        <dbReference type="ChEBI" id="CHEBI:29108"/>
        <label>2</label>
    </ligand>
</feature>
<keyword evidence="5" id="KW-0575">Peroxidase</keyword>
<comment type="caution">
    <text evidence="20">The sequence shown here is derived from an EMBL/GenBank/DDBJ whole genome shotgun (WGS) entry which is preliminary data.</text>
</comment>
<dbReference type="EC" id="1.11.1.7" evidence="3"/>
<keyword evidence="4" id="KW-0964">Secreted</keyword>
<reference evidence="20" key="1">
    <citation type="submission" date="2021-01" db="EMBL/GenBank/DDBJ databases">
        <authorList>
            <person name="Lovell J.T."/>
            <person name="Bentley N."/>
            <person name="Bhattarai G."/>
            <person name="Jenkins J.W."/>
            <person name="Sreedasyam A."/>
            <person name="Alarcon Y."/>
            <person name="Bock C."/>
            <person name="Boston L."/>
            <person name="Carlson J."/>
            <person name="Cervantes K."/>
            <person name="Clermont K."/>
            <person name="Krom N."/>
            <person name="Kubenka K."/>
            <person name="Mamidi S."/>
            <person name="Mattison C."/>
            <person name="Monteros M."/>
            <person name="Pisani C."/>
            <person name="Plott C."/>
            <person name="Rajasekar S."/>
            <person name="Rhein H.S."/>
            <person name="Rohla C."/>
            <person name="Song M."/>
            <person name="Hilaire R.S."/>
            <person name="Shu S."/>
            <person name="Wells L."/>
            <person name="Wang X."/>
            <person name="Webber J."/>
            <person name="Heerema R.J."/>
            <person name="Klein P."/>
            <person name="Conner P."/>
            <person name="Grauke L."/>
            <person name="Grimwood J."/>
            <person name="Schmutz J."/>
            <person name="Randall J.J."/>
        </authorList>
    </citation>
    <scope>NUCLEOTIDE SEQUENCE</scope>
    <source>
        <tissue evidence="20">Leaf</tissue>
    </source>
</reference>
<keyword evidence="6" id="KW-0349">Heme</keyword>
<name>A0A922KAM3_CARIL</name>
<dbReference type="PROSITE" id="PS00436">
    <property type="entry name" value="PEROXIDASE_2"/>
    <property type="match status" value="1"/>
</dbReference>
<feature type="binding site" evidence="14">
    <location>
        <position position="196"/>
    </location>
    <ligand>
        <name>Ca(2+)</name>
        <dbReference type="ChEBI" id="CHEBI:29108"/>
        <label>2</label>
    </ligand>
</feature>
<evidence type="ECO:0000313" key="20">
    <source>
        <dbReference type="EMBL" id="KAG6733704.1"/>
    </source>
</evidence>
<keyword evidence="11" id="KW-0376">Hydrogen peroxide</keyword>
<feature type="binding site" evidence="14">
    <location>
        <position position="72"/>
    </location>
    <ligand>
        <name>Ca(2+)</name>
        <dbReference type="ChEBI" id="CHEBI:29108"/>
        <label>1</label>
    </ligand>
</feature>
<evidence type="ECO:0000256" key="9">
    <source>
        <dbReference type="ARBA" id="ARBA00023004"/>
    </source>
</evidence>